<name>A0A3B0WRK3_9ZZZZ</name>
<dbReference type="GO" id="GO:0070733">
    <property type="term" value="F:AMPylase activity"/>
    <property type="evidence" value="ECO:0007669"/>
    <property type="project" value="TreeGrafter"/>
</dbReference>
<proteinExistence type="inferred from homology"/>
<keyword evidence="6" id="KW-0547">Nucleotide-binding</keyword>
<organism evidence="10">
    <name type="scientific">hydrothermal vent metagenome</name>
    <dbReference type="NCBI Taxonomy" id="652676"/>
    <lineage>
        <taxon>unclassified sequences</taxon>
        <taxon>metagenomes</taxon>
        <taxon>ecological metagenomes</taxon>
    </lineage>
</organism>
<dbReference type="GO" id="GO:0005524">
    <property type="term" value="F:ATP binding"/>
    <property type="evidence" value="ECO:0007669"/>
    <property type="project" value="UniProtKB-KW"/>
</dbReference>
<sequence length="82" mass="9459">MLQETKSDADRQDSMQSVNPIYIPRNHQVEAVIRAAEDNNDFKPFHALHKVLQTPFTYQQGKDNYMLPPTPEEVVHQTFCGT</sequence>
<keyword evidence="4" id="KW-0548">Nucleotidyltransferase</keyword>
<evidence type="ECO:0000256" key="3">
    <source>
        <dbReference type="ARBA" id="ARBA00022679"/>
    </source>
</evidence>
<protein>
    <submittedName>
        <fullName evidence="10">Selenoprotein O and cysteine-containing homologs</fullName>
    </submittedName>
</protein>
<comment type="similarity">
    <text evidence="2">Belongs to the SELO family.</text>
</comment>
<evidence type="ECO:0000256" key="9">
    <source>
        <dbReference type="SAM" id="MobiDB-lite"/>
    </source>
</evidence>
<evidence type="ECO:0000256" key="5">
    <source>
        <dbReference type="ARBA" id="ARBA00022723"/>
    </source>
</evidence>
<dbReference type="AlphaFoldDB" id="A0A3B0WRK3"/>
<dbReference type="PANTHER" id="PTHR32057:SF14">
    <property type="entry name" value="PROTEIN ADENYLYLTRANSFERASE SELO, MITOCHONDRIAL"/>
    <property type="match status" value="1"/>
</dbReference>
<evidence type="ECO:0000256" key="4">
    <source>
        <dbReference type="ARBA" id="ARBA00022695"/>
    </source>
</evidence>
<feature type="region of interest" description="Disordered" evidence="9">
    <location>
        <begin position="1"/>
        <end position="21"/>
    </location>
</feature>
<evidence type="ECO:0000256" key="8">
    <source>
        <dbReference type="ARBA" id="ARBA00022842"/>
    </source>
</evidence>
<feature type="compositionally biased region" description="Basic and acidic residues" evidence="9">
    <location>
        <begin position="1"/>
        <end position="13"/>
    </location>
</feature>
<dbReference type="PANTHER" id="PTHR32057">
    <property type="entry name" value="PROTEIN ADENYLYLTRANSFERASE SELO, MITOCHONDRIAL"/>
    <property type="match status" value="1"/>
</dbReference>
<keyword evidence="5" id="KW-0479">Metal-binding</keyword>
<dbReference type="EMBL" id="UOFH01000024">
    <property type="protein sequence ID" value="VAW58658.1"/>
    <property type="molecule type" value="Genomic_DNA"/>
</dbReference>
<keyword evidence="3" id="KW-0808">Transferase</keyword>
<keyword evidence="8" id="KW-0460">Magnesium</keyword>
<evidence type="ECO:0000256" key="7">
    <source>
        <dbReference type="ARBA" id="ARBA00022840"/>
    </source>
</evidence>
<dbReference type="InterPro" id="IPR003846">
    <property type="entry name" value="SelO"/>
</dbReference>
<reference evidence="10" key="1">
    <citation type="submission" date="2018-06" db="EMBL/GenBank/DDBJ databases">
        <authorList>
            <person name="Zhirakovskaya E."/>
        </authorList>
    </citation>
    <scope>NUCLEOTIDE SEQUENCE</scope>
</reference>
<dbReference type="GO" id="GO:0046872">
    <property type="term" value="F:metal ion binding"/>
    <property type="evidence" value="ECO:0007669"/>
    <property type="project" value="UniProtKB-KW"/>
</dbReference>
<evidence type="ECO:0000256" key="2">
    <source>
        <dbReference type="ARBA" id="ARBA00009747"/>
    </source>
</evidence>
<evidence type="ECO:0000313" key="10">
    <source>
        <dbReference type="EMBL" id="VAW58658.1"/>
    </source>
</evidence>
<evidence type="ECO:0000256" key="6">
    <source>
        <dbReference type="ARBA" id="ARBA00022741"/>
    </source>
</evidence>
<accession>A0A3B0WRK3</accession>
<comment type="cofactor">
    <cofactor evidence="1">
        <name>Mg(2+)</name>
        <dbReference type="ChEBI" id="CHEBI:18420"/>
    </cofactor>
</comment>
<gene>
    <name evidence="10" type="ORF">MNBD_GAMMA08-2687</name>
</gene>
<keyword evidence="7" id="KW-0067">ATP-binding</keyword>
<evidence type="ECO:0000256" key="1">
    <source>
        <dbReference type="ARBA" id="ARBA00001946"/>
    </source>
</evidence>